<dbReference type="EMBL" id="MU001498">
    <property type="protein sequence ID" value="KAF2446218.1"/>
    <property type="molecule type" value="Genomic_DNA"/>
</dbReference>
<feature type="region of interest" description="Disordered" evidence="2">
    <location>
        <begin position="22"/>
        <end position="86"/>
    </location>
</feature>
<feature type="compositionally biased region" description="Basic and acidic residues" evidence="2">
    <location>
        <begin position="376"/>
        <end position="390"/>
    </location>
</feature>
<evidence type="ECO:0000313" key="4">
    <source>
        <dbReference type="EMBL" id="KAF2446218.1"/>
    </source>
</evidence>
<feature type="compositionally biased region" description="Polar residues" evidence="2">
    <location>
        <begin position="552"/>
        <end position="561"/>
    </location>
</feature>
<sequence length="1151" mass="125514">MAMPMSSVFTGPERRKKLVTYGRAARHSNAQIFNDDAPSLERPPKQAGRLAGASASASQKPGASSGARNGVCASPYDEFDVPDEDEPAPRAAAIKKTVFKSARRNLDELDVPEGSEANPRMIQAKKLAQKAAPKPVDDFHVFDVPSSGDERGAVNHANEKHKIAQPLRQKINAVRPKLPLQQAKTLERKQVGAVLPEDPLTTATQAPRTRAKTPLAVTKPTSTVVAKAAKQKASAFKENARATVPVPQAAPKLKKAKPAPAPSATETAPTPPTESNSDFAVFDVPSSDDDVPTQTPVRPRKAPSARANIPSKTSTSRAPPSPEPSAESDTSNASHERKRRGPASSSVTVKKAEVALKREAPVPTQPKSEASAPIQRKREASIPMQRKREASAAPRSRKQQKTDESVSPGHSTNEAPQQNLVAVVLPPTNKPKPTRIRTAPVISKPTMAKAQSSPVKLHSMLAMRSATKTSPVQETPEAPVIEDETMYDIPDETTPRAQGARAPIPGSVTPRQRDLFSNLLEDDPELTTPMPSISKLRITERTPGSAFAALARSSSDIPQSAHTRKGRLLDMLKRASPSTDEESESEDEPEADSTEIPTMLATARPKAATYIASQEVGDAMDVDQDTQASSQPSRAHLHLGEGTRTYAQQRSYLEEANPEDGLLNWDDDIEVDLPTRQGSVTESEDDSQQVTGLPELRRKGQLYKFEAETQAIIEDISGKSNTNISARRSVMMEFATQLADVSYVNQLLESAMTSSLLRAISVTGDIIFDFAVAGAIIFILRTKPSYAVVEQIYHSDVLLTLRELLASPMSSLDVHRIAKDRKTNMSGNARESVAEFRALVLRSLDWPEADVLKLSPQLLAMKVLEELVIGLRLPGNTDAIVDDGMVSKVLDVASGPAQRLQSGKATAQDDLMLETVFSALESLSISKDGQAIWSDEILQRLTDMMSAFFDRTRPSPTRLVIRLCMNLSNSRPKACQIFAGQTFVSRLTSFIVGCFKILGDKTTRQPLTRVRDDLILALGAMMNLAEFSDHARLNVMHDGEELIGDLVGIFLEGSERADRADNVEENHTLVPVGYLTILLGNLCLNARVRRRVMARLPGQRMDLLVQKGREFVEYNQRLDQVEFEGAQGQRTLQNFTLRLMRVVERLEGVGG</sequence>
<keyword evidence="5" id="KW-1185">Reference proteome</keyword>
<reference evidence="4" key="1">
    <citation type="journal article" date="2020" name="Stud. Mycol.">
        <title>101 Dothideomycetes genomes: a test case for predicting lifestyles and emergence of pathogens.</title>
        <authorList>
            <person name="Haridas S."/>
            <person name="Albert R."/>
            <person name="Binder M."/>
            <person name="Bloem J."/>
            <person name="Labutti K."/>
            <person name="Salamov A."/>
            <person name="Andreopoulos B."/>
            <person name="Baker S."/>
            <person name="Barry K."/>
            <person name="Bills G."/>
            <person name="Bluhm B."/>
            <person name="Cannon C."/>
            <person name="Castanera R."/>
            <person name="Culley D."/>
            <person name="Daum C."/>
            <person name="Ezra D."/>
            <person name="Gonzalez J."/>
            <person name="Henrissat B."/>
            <person name="Kuo A."/>
            <person name="Liang C."/>
            <person name="Lipzen A."/>
            <person name="Lutzoni F."/>
            <person name="Magnuson J."/>
            <person name="Mondo S."/>
            <person name="Nolan M."/>
            <person name="Ohm R."/>
            <person name="Pangilinan J."/>
            <person name="Park H.-J."/>
            <person name="Ramirez L."/>
            <person name="Alfaro M."/>
            <person name="Sun H."/>
            <person name="Tritt A."/>
            <person name="Yoshinaga Y."/>
            <person name="Zwiers L.-H."/>
            <person name="Turgeon B."/>
            <person name="Goodwin S."/>
            <person name="Spatafora J."/>
            <person name="Crous P."/>
            <person name="Grigoriev I."/>
        </authorList>
    </citation>
    <scope>NUCLEOTIDE SEQUENCE</scope>
    <source>
        <strain evidence="4">CBS 690.94</strain>
    </source>
</reference>
<dbReference type="AlphaFoldDB" id="A0A9P4PMX4"/>
<gene>
    <name evidence="4" type="ORF">P171DRAFT_519785</name>
</gene>
<evidence type="ECO:0000256" key="2">
    <source>
        <dbReference type="SAM" id="MobiDB-lite"/>
    </source>
</evidence>
<dbReference type="InterPro" id="IPR039874">
    <property type="entry name" value="WAPL"/>
</dbReference>
<dbReference type="Proteomes" id="UP000799764">
    <property type="component" value="Unassembled WGS sequence"/>
</dbReference>
<feature type="domain" description="Wings apart-like protein C-terminal" evidence="3">
    <location>
        <begin position="693"/>
        <end position="1030"/>
    </location>
</feature>
<feature type="region of interest" description="Disordered" evidence="2">
    <location>
        <begin position="181"/>
        <end position="598"/>
    </location>
</feature>
<evidence type="ECO:0000259" key="3">
    <source>
        <dbReference type="Pfam" id="PF07814"/>
    </source>
</evidence>
<name>A0A9P4PMX4_9PLEO</name>
<feature type="region of interest" description="Disordered" evidence="2">
    <location>
        <begin position="126"/>
        <end position="153"/>
    </location>
</feature>
<feature type="compositionally biased region" description="Acidic residues" evidence="2">
    <location>
        <begin position="579"/>
        <end position="593"/>
    </location>
</feature>
<dbReference type="PANTHER" id="PTHR22100:SF13">
    <property type="entry name" value="WINGS APART-LIKE PROTEIN HOMOLOG"/>
    <property type="match status" value="1"/>
</dbReference>
<dbReference type="PANTHER" id="PTHR22100">
    <property type="entry name" value="WINGS APART-LIKE PROTEIN HOMOLOG"/>
    <property type="match status" value="1"/>
</dbReference>
<feature type="compositionally biased region" description="Low complexity" evidence="2">
    <location>
        <begin position="226"/>
        <end position="237"/>
    </location>
</feature>
<evidence type="ECO:0000313" key="5">
    <source>
        <dbReference type="Proteomes" id="UP000799764"/>
    </source>
</evidence>
<proteinExistence type="inferred from homology"/>
<feature type="compositionally biased region" description="Acidic residues" evidence="2">
    <location>
        <begin position="77"/>
        <end position="86"/>
    </location>
</feature>
<feature type="compositionally biased region" description="Polar residues" evidence="2">
    <location>
        <begin position="408"/>
        <end position="420"/>
    </location>
</feature>
<dbReference type="OrthoDB" id="78088at2759"/>
<comment type="caution">
    <text evidence="4">The sequence shown here is derived from an EMBL/GenBank/DDBJ whole genome shotgun (WGS) entry which is preliminary data.</text>
</comment>
<dbReference type="Gene3D" id="1.25.10.10">
    <property type="entry name" value="Leucine-rich Repeat Variant"/>
    <property type="match status" value="1"/>
</dbReference>
<feature type="compositionally biased region" description="Basic and acidic residues" evidence="2">
    <location>
        <begin position="350"/>
        <end position="360"/>
    </location>
</feature>
<dbReference type="InterPro" id="IPR022771">
    <property type="entry name" value="WAPL_C"/>
</dbReference>
<feature type="compositionally biased region" description="Acidic residues" evidence="2">
    <location>
        <begin position="480"/>
        <end position="491"/>
    </location>
</feature>
<dbReference type="Pfam" id="PF07814">
    <property type="entry name" value="WAPL"/>
    <property type="match status" value="1"/>
</dbReference>
<protein>
    <recommendedName>
        <fullName evidence="3">Wings apart-like protein C-terminal domain-containing protein</fullName>
    </recommendedName>
</protein>
<organism evidence="4 5">
    <name type="scientific">Karstenula rhodostoma CBS 690.94</name>
    <dbReference type="NCBI Taxonomy" id="1392251"/>
    <lineage>
        <taxon>Eukaryota</taxon>
        <taxon>Fungi</taxon>
        <taxon>Dikarya</taxon>
        <taxon>Ascomycota</taxon>
        <taxon>Pezizomycotina</taxon>
        <taxon>Dothideomycetes</taxon>
        <taxon>Pleosporomycetidae</taxon>
        <taxon>Pleosporales</taxon>
        <taxon>Massarineae</taxon>
        <taxon>Didymosphaeriaceae</taxon>
        <taxon>Karstenula</taxon>
    </lineage>
</organism>
<comment type="similarity">
    <text evidence="1">Belongs to the WAPL family.</text>
</comment>
<accession>A0A9P4PMX4</accession>
<evidence type="ECO:0000256" key="1">
    <source>
        <dbReference type="ARBA" id="ARBA00006854"/>
    </source>
</evidence>
<feature type="compositionally biased region" description="Low complexity" evidence="2">
    <location>
        <begin position="313"/>
        <end position="331"/>
    </location>
</feature>
<dbReference type="InterPro" id="IPR011989">
    <property type="entry name" value="ARM-like"/>
</dbReference>